<feature type="transmembrane region" description="Helical" evidence="1">
    <location>
        <begin position="344"/>
        <end position="377"/>
    </location>
</feature>
<feature type="transmembrane region" description="Helical" evidence="1">
    <location>
        <begin position="173"/>
        <end position="198"/>
    </location>
</feature>
<keyword evidence="1" id="KW-0812">Transmembrane</keyword>
<reference evidence="2 3" key="1">
    <citation type="submission" date="2019-07" db="EMBL/GenBank/DDBJ databases">
        <title>Qingshengfaniella alkalisoli gen. nov., sp. nov., isolated from saline soil.</title>
        <authorList>
            <person name="Xu L."/>
            <person name="Huang X.-X."/>
            <person name="Sun J.-Q."/>
        </authorList>
    </citation>
    <scope>NUCLEOTIDE SEQUENCE [LARGE SCALE GENOMIC DNA]</scope>
    <source>
        <strain evidence="2 3">DSM 27279</strain>
    </source>
</reference>
<feature type="transmembrane region" description="Helical" evidence="1">
    <location>
        <begin position="397"/>
        <end position="420"/>
    </location>
</feature>
<dbReference type="RefSeq" id="WP_143949223.1">
    <property type="nucleotide sequence ID" value="NZ_BAABMB010000001.1"/>
</dbReference>
<evidence type="ECO:0000313" key="2">
    <source>
        <dbReference type="EMBL" id="TSH92857.1"/>
    </source>
</evidence>
<feature type="transmembrane region" description="Helical" evidence="1">
    <location>
        <begin position="58"/>
        <end position="76"/>
    </location>
</feature>
<feature type="transmembrane region" description="Helical" evidence="1">
    <location>
        <begin position="88"/>
        <end position="109"/>
    </location>
</feature>
<organism evidence="2 3">
    <name type="scientific">Verticiella sediminum</name>
    <dbReference type="NCBI Taxonomy" id="1247510"/>
    <lineage>
        <taxon>Bacteria</taxon>
        <taxon>Pseudomonadati</taxon>
        <taxon>Pseudomonadota</taxon>
        <taxon>Betaproteobacteria</taxon>
        <taxon>Burkholderiales</taxon>
        <taxon>Alcaligenaceae</taxon>
        <taxon>Verticiella</taxon>
    </lineage>
</organism>
<keyword evidence="1" id="KW-1133">Transmembrane helix</keyword>
<feature type="transmembrane region" description="Helical" evidence="1">
    <location>
        <begin position="274"/>
        <end position="294"/>
    </location>
</feature>
<evidence type="ECO:0000256" key="1">
    <source>
        <dbReference type="SAM" id="Phobius"/>
    </source>
</evidence>
<feature type="transmembrane region" description="Helical" evidence="1">
    <location>
        <begin position="26"/>
        <end position="51"/>
    </location>
</feature>
<dbReference type="AlphaFoldDB" id="A0A556AIZ6"/>
<dbReference type="EMBL" id="VLTJ01000029">
    <property type="protein sequence ID" value="TSH92857.1"/>
    <property type="molecule type" value="Genomic_DNA"/>
</dbReference>
<gene>
    <name evidence="2" type="ORF">FOZ76_15800</name>
</gene>
<accession>A0A556AIZ6</accession>
<dbReference type="Proteomes" id="UP000318405">
    <property type="component" value="Unassembled WGS sequence"/>
</dbReference>
<feature type="transmembrane region" description="Helical" evidence="1">
    <location>
        <begin position="244"/>
        <end position="267"/>
    </location>
</feature>
<keyword evidence="1" id="KW-0472">Membrane</keyword>
<feature type="transmembrane region" description="Helical" evidence="1">
    <location>
        <begin position="314"/>
        <end position="337"/>
    </location>
</feature>
<name>A0A556AIZ6_9BURK</name>
<proteinExistence type="predicted"/>
<sequence length="459" mass="47955">MTATGGRAAGADKAPLLMAGLIVFNLWHLLGGPVAAFWGIALSATGFVWLARSAIPASIARICAALVLIGLVVWPFGGAGLHSITRGVYIGAMIASVMASVSLLARAAQRSPGLQTVTGYLSVLTYRRRYLMLAAASQVFPCLLGFAGVHMLFGVASRGAHAGETERLALFTAITRSFSAATLWSPTFGNMVILLALYPQLRWSQVLPIGLSFAAATIVLSLFVDRRVFLRHHDQADEPPPPGVVRASVRVLGSMLAFFAVVVAVSLRLEIPVSGAIAMLAPAVALGLHGYFNVFESGDRTAAGAWRRFATDAAALRGFAPEVLLFMAAGCGGSVIADSVPPAWIAYAVGLLAGHAALAILALMLCIILLSCVGLHPVLTVVLLASTFTPQALGLPVLPHFCALLTGWGIASVVAPFSMLNMTAARYSGLAPYQISMRQNWQFGVVAVVVATLGLSLLA</sequence>
<protein>
    <submittedName>
        <fullName evidence="2">Uncharacterized protein</fullName>
    </submittedName>
</protein>
<feature type="transmembrane region" description="Helical" evidence="1">
    <location>
        <begin position="441"/>
        <end position="458"/>
    </location>
</feature>
<dbReference type="OrthoDB" id="8766870at2"/>
<comment type="caution">
    <text evidence="2">The sequence shown here is derived from an EMBL/GenBank/DDBJ whole genome shotgun (WGS) entry which is preliminary data.</text>
</comment>
<evidence type="ECO:0000313" key="3">
    <source>
        <dbReference type="Proteomes" id="UP000318405"/>
    </source>
</evidence>
<keyword evidence="3" id="KW-1185">Reference proteome</keyword>
<feature type="transmembrane region" description="Helical" evidence="1">
    <location>
        <begin position="205"/>
        <end position="224"/>
    </location>
</feature>
<feature type="transmembrane region" description="Helical" evidence="1">
    <location>
        <begin position="130"/>
        <end position="153"/>
    </location>
</feature>